<dbReference type="GO" id="GO:0006487">
    <property type="term" value="P:protein N-linked glycosylation"/>
    <property type="evidence" value="ECO:0007669"/>
    <property type="project" value="TreeGrafter"/>
</dbReference>
<dbReference type="Ensembl" id="ENSELUT00000083712.2">
    <property type="protein sequence ID" value="ENSELUP00000076287.1"/>
    <property type="gene ID" value="ENSELUG00000032308.2"/>
</dbReference>
<dbReference type="GO" id="GO:0008375">
    <property type="term" value="F:acetylglucosaminyltransferase activity"/>
    <property type="evidence" value="ECO:0007669"/>
    <property type="project" value="TreeGrafter"/>
</dbReference>
<evidence type="ECO:0000313" key="7">
    <source>
        <dbReference type="Proteomes" id="UP000265140"/>
    </source>
</evidence>
<keyword evidence="3" id="KW-0808">Transferase</keyword>
<reference evidence="6" key="2">
    <citation type="submission" date="2020-02" db="EMBL/GenBank/DDBJ databases">
        <title>Esox lucius (northern pike) genome, fEsoLuc1, primary haplotype.</title>
        <authorList>
            <person name="Myers G."/>
            <person name="Karagic N."/>
            <person name="Meyer A."/>
            <person name="Pippel M."/>
            <person name="Reichard M."/>
            <person name="Winkler S."/>
            <person name="Tracey A."/>
            <person name="Sims Y."/>
            <person name="Howe K."/>
            <person name="Rhie A."/>
            <person name="Formenti G."/>
            <person name="Durbin R."/>
            <person name="Fedrigo O."/>
            <person name="Jarvis E.D."/>
        </authorList>
    </citation>
    <scope>NUCLEOTIDE SEQUENCE [LARGE SCALE GENOMIC DNA]</scope>
</reference>
<dbReference type="InterPro" id="IPR057279">
    <property type="entry name" value="MGAT4"/>
</dbReference>
<dbReference type="PANTHER" id="PTHR12062">
    <property type="entry name" value="N-ACETYLGLUCOSAMINYLTRANSFERASE VI"/>
    <property type="match status" value="1"/>
</dbReference>
<protein>
    <recommendedName>
        <fullName evidence="8">Alpha-1,3-mannosyl-glycoprotein 4-beta-N-acetylglucosaminyltransferase C-like</fullName>
    </recommendedName>
</protein>
<dbReference type="OrthoDB" id="2016523at2759"/>
<evidence type="ECO:0008006" key="8">
    <source>
        <dbReference type="Google" id="ProtNLM"/>
    </source>
</evidence>
<dbReference type="GeneTree" id="ENSGT00940000163962"/>
<dbReference type="Proteomes" id="UP000265140">
    <property type="component" value="Chromosome 12"/>
</dbReference>
<dbReference type="InterPro" id="IPR006759">
    <property type="entry name" value="Glyco_transf_54"/>
</dbReference>
<dbReference type="OMA" id="HFPKLAW"/>
<dbReference type="Pfam" id="PF23524">
    <property type="entry name" value="MGAT4A_C"/>
    <property type="match status" value="1"/>
</dbReference>
<evidence type="ECO:0000313" key="6">
    <source>
        <dbReference type="Ensembl" id="ENSELUP00000076287.1"/>
    </source>
</evidence>
<keyword evidence="7" id="KW-1185">Reference proteome</keyword>
<comment type="pathway">
    <text evidence="1">Protein modification; protein glycosylation.</text>
</comment>
<reference evidence="7" key="1">
    <citation type="journal article" date="2014" name="PLoS ONE">
        <title>The genome and linkage map of the northern pike (Esox lucius): conserved synteny revealed between the salmonid sister group and the Neoteleostei.</title>
        <authorList>
            <person name="Rondeau E.B."/>
            <person name="Minkley D.R."/>
            <person name="Leong J.S."/>
            <person name="Messmer A.M."/>
            <person name="Jantzen J.R."/>
            <person name="von Schalburg K.R."/>
            <person name="Lemon C."/>
            <person name="Bird N.H."/>
            <person name="Koop B.F."/>
        </authorList>
    </citation>
    <scope>NUCLEOTIDE SEQUENCE</scope>
</reference>
<proteinExistence type="predicted"/>
<evidence type="ECO:0000259" key="4">
    <source>
        <dbReference type="Pfam" id="PF04666"/>
    </source>
</evidence>
<dbReference type="RefSeq" id="XP_028980154.1">
    <property type="nucleotide sequence ID" value="XM_029124321.2"/>
</dbReference>
<name>A0A6Q2ZER8_ESOLU</name>
<dbReference type="PANTHER" id="PTHR12062:SF11">
    <property type="entry name" value="ALPHA-1,3-MANNOSYL-GLYCOPROTEIN 4-BETA-N-ACETYLGLUCOSAMINYLTRANSFERASE-LIKE PROTEIN MGAT4E"/>
    <property type="match status" value="1"/>
</dbReference>
<evidence type="ECO:0000256" key="1">
    <source>
        <dbReference type="ARBA" id="ARBA00004922"/>
    </source>
</evidence>
<evidence type="ECO:0000259" key="5">
    <source>
        <dbReference type="Pfam" id="PF23524"/>
    </source>
</evidence>
<reference evidence="6" key="4">
    <citation type="submission" date="2025-09" db="UniProtKB">
        <authorList>
            <consortium name="Ensembl"/>
        </authorList>
    </citation>
    <scope>IDENTIFICATION</scope>
</reference>
<organism evidence="6 7">
    <name type="scientific">Esox lucius</name>
    <name type="common">Northern pike</name>
    <dbReference type="NCBI Taxonomy" id="8010"/>
    <lineage>
        <taxon>Eukaryota</taxon>
        <taxon>Metazoa</taxon>
        <taxon>Chordata</taxon>
        <taxon>Craniata</taxon>
        <taxon>Vertebrata</taxon>
        <taxon>Euteleostomi</taxon>
        <taxon>Actinopterygii</taxon>
        <taxon>Neopterygii</taxon>
        <taxon>Teleostei</taxon>
        <taxon>Protacanthopterygii</taxon>
        <taxon>Esociformes</taxon>
        <taxon>Esocidae</taxon>
        <taxon>Esox</taxon>
    </lineage>
</organism>
<dbReference type="KEGG" id="els:105030750"/>
<accession>A0A6Q2ZER8</accession>
<reference evidence="6" key="3">
    <citation type="submission" date="2025-08" db="UniProtKB">
        <authorList>
            <consortium name="Ensembl"/>
        </authorList>
    </citation>
    <scope>IDENTIFICATION</scope>
</reference>
<dbReference type="GeneID" id="105030750"/>
<sequence>MMRCSCKKSITVGAVLFLLTILYLRSTHKRTNNKWDLEEATEEMDEWHWPVSSVSWVDQGQYLPLNVSYKLLAGTPPTEQKYLTIGLCSVSRPKDGYLISTLSSVFSHSSATELSAMLVVVLLADFDFKWRKSTVKEIRANFPSQLEQGQLIVVHVPKHFYPPLTGLKRNFNDQPARVTFRSKQNVDYSFLLQYCAGLSLLYLQLEDDVSCSKNFLSAIRGRVQQQEKAGRRSWVTLEFSALGYIGKLYHSEHLPLLARFLFLFYQEMPCDFLFSHFRVLLTQGEAIRFTPSLFQHIGTFSSFQGSFNKLKDVDFEEDLYSNPLADVYTDITVYNDQVAALAWSPGTKTFFWGQSPSAGNHLTVVFKEPVVVTSITVETGSAEGRDRLGSATVELGVQAIEEGTGRTCKEFYIIGSLDGGKMKMTDINKKSVGIATSCLRIRVTASQQEWVIIRKIRITTKEE</sequence>
<evidence type="ECO:0000256" key="2">
    <source>
        <dbReference type="ARBA" id="ARBA00022676"/>
    </source>
</evidence>
<dbReference type="AlphaFoldDB" id="A0A6Q2ZER8"/>
<feature type="domain" description="MGAT4 A/B/C C-terminal" evidence="5">
    <location>
        <begin position="325"/>
        <end position="454"/>
    </location>
</feature>
<feature type="domain" description="MGAT4 conserved region" evidence="4">
    <location>
        <begin position="66"/>
        <end position="315"/>
    </location>
</feature>
<keyword evidence="2" id="KW-0328">Glycosyltransferase</keyword>
<dbReference type="InterPro" id="IPR056576">
    <property type="entry name" value="MGAT4_A/B/C_C"/>
</dbReference>
<evidence type="ECO:0000256" key="3">
    <source>
        <dbReference type="ARBA" id="ARBA00022679"/>
    </source>
</evidence>
<dbReference type="Bgee" id="ENSELUG00000032308">
    <property type="expression patterns" value="Expressed in pharyngeal gill and 15 other cell types or tissues"/>
</dbReference>
<dbReference type="Pfam" id="PF04666">
    <property type="entry name" value="MGAT4_cons"/>
    <property type="match status" value="1"/>
</dbReference>